<organism evidence="1">
    <name type="scientific">Anguilla anguilla</name>
    <name type="common">European freshwater eel</name>
    <name type="synonym">Muraena anguilla</name>
    <dbReference type="NCBI Taxonomy" id="7936"/>
    <lineage>
        <taxon>Eukaryota</taxon>
        <taxon>Metazoa</taxon>
        <taxon>Chordata</taxon>
        <taxon>Craniata</taxon>
        <taxon>Vertebrata</taxon>
        <taxon>Euteleostomi</taxon>
        <taxon>Actinopterygii</taxon>
        <taxon>Neopterygii</taxon>
        <taxon>Teleostei</taxon>
        <taxon>Anguilliformes</taxon>
        <taxon>Anguillidae</taxon>
        <taxon>Anguilla</taxon>
    </lineage>
</organism>
<dbReference type="EMBL" id="GBXM01092192">
    <property type="protein sequence ID" value="JAH16385.1"/>
    <property type="molecule type" value="Transcribed_RNA"/>
</dbReference>
<reference evidence="1" key="2">
    <citation type="journal article" date="2015" name="Fish Shellfish Immunol.">
        <title>Early steps in the European eel (Anguilla anguilla)-Vibrio vulnificus interaction in the gills: Role of the RtxA13 toxin.</title>
        <authorList>
            <person name="Callol A."/>
            <person name="Pajuelo D."/>
            <person name="Ebbesson L."/>
            <person name="Teles M."/>
            <person name="MacKenzie S."/>
            <person name="Amaro C."/>
        </authorList>
    </citation>
    <scope>NUCLEOTIDE SEQUENCE</scope>
</reference>
<name>A0A0E9QJ69_ANGAN</name>
<protein>
    <submittedName>
        <fullName evidence="1">Uncharacterized protein</fullName>
    </submittedName>
</protein>
<accession>A0A0E9QJ69</accession>
<reference evidence="1" key="1">
    <citation type="submission" date="2014-11" db="EMBL/GenBank/DDBJ databases">
        <authorList>
            <person name="Amaro Gonzalez C."/>
        </authorList>
    </citation>
    <scope>NUCLEOTIDE SEQUENCE</scope>
</reference>
<dbReference type="AlphaFoldDB" id="A0A0E9QJ69"/>
<sequence length="35" mass="3903">MGLKHSSRSMILFCSLSLNSSLFPSPMFSAYSLMM</sequence>
<proteinExistence type="predicted"/>
<evidence type="ECO:0000313" key="1">
    <source>
        <dbReference type="EMBL" id="JAH16385.1"/>
    </source>
</evidence>